<dbReference type="GO" id="GO:0006508">
    <property type="term" value="P:proteolysis"/>
    <property type="evidence" value="ECO:0007669"/>
    <property type="project" value="UniProtKB-KW"/>
</dbReference>
<keyword evidence="4 10" id="KW-0812">Transmembrane</keyword>
<feature type="transmembrane region" description="Helical" evidence="10">
    <location>
        <begin position="59"/>
        <end position="79"/>
    </location>
</feature>
<dbReference type="AlphaFoldDB" id="A0A3E3HZJ2"/>
<dbReference type="PRINTS" id="PR00781">
    <property type="entry name" value="LIPOSIGPTASE"/>
</dbReference>
<dbReference type="EMBL" id="QVLU01000007">
    <property type="protein sequence ID" value="RGE72257.1"/>
    <property type="molecule type" value="Genomic_DNA"/>
</dbReference>
<reference evidence="13 14" key="1">
    <citation type="submission" date="2018-08" db="EMBL/GenBank/DDBJ databases">
        <title>A genome reference for cultivated species of the human gut microbiota.</title>
        <authorList>
            <person name="Zou Y."/>
            <person name="Xue W."/>
            <person name="Luo G."/>
        </authorList>
    </citation>
    <scope>NUCLEOTIDE SEQUENCE [LARGE SCALE GENOMIC DNA]</scope>
    <source>
        <strain evidence="12 14">AF26-4BH</strain>
        <strain evidence="11 13">TF05-5AC</strain>
    </source>
</reference>
<evidence type="ECO:0000256" key="1">
    <source>
        <dbReference type="ARBA" id="ARBA00006139"/>
    </source>
</evidence>
<evidence type="ECO:0000313" key="11">
    <source>
        <dbReference type="EMBL" id="RGE57243.1"/>
    </source>
</evidence>
<dbReference type="OrthoDB" id="1770665at2"/>
<keyword evidence="6" id="KW-0378">Hydrolase</keyword>
<keyword evidence="13" id="KW-1185">Reference proteome</keyword>
<evidence type="ECO:0000313" key="13">
    <source>
        <dbReference type="Proteomes" id="UP000260812"/>
    </source>
</evidence>
<dbReference type="PANTHER" id="PTHR33695:SF1">
    <property type="entry name" value="LIPOPROTEIN SIGNAL PEPTIDASE"/>
    <property type="match status" value="1"/>
</dbReference>
<keyword evidence="8 10" id="KW-0472">Membrane</keyword>
<dbReference type="GO" id="GO:0004190">
    <property type="term" value="F:aspartic-type endopeptidase activity"/>
    <property type="evidence" value="ECO:0007669"/>
    <property type="project" value="UniProtKB-KW"/>
</dbReference>
<evidence type="ECO:0000256" key="2">
    <source>
        <dbReference type="ARBA" id="ARBA00022475"/>
    </source>
</evidence>
<feature type="transmembrane region" description="Helical" evidence="10">
    <location>
        <begin position="85"/>
        <end position="103"/>
    </location>
</feature>
<dbReference type="Proteomes" id="UP000261166">
    <property type="component" value="Unassembled WGS sequence"/>
</dbReference>
<dbReference type="Proteomes" id="UP000260812">
    <property type="component" value="Unassembled WGS sequence"/>
</dbReference>
<keyword evidence="3" id="KW-0645">Protease</keyword>
<proteinExistence type="inferred from homology"/>
<evidence type="ECO:0000256" key="4">
    <source>
        <dbReference type="ARBA" id="ARBA00022692"/>
    </source>
</evidence>
<evidence type="ECO:0000256" key="10">
    <source>
        <dbReference type="SAM" id="Phobius"/>
    </source>
</evidence>
<keyword evidence="5" id="KW-0064">Aspartyl protease</keyword>
<evidence type="ECO:0000313" key="12">
    <source>
        <dbReference type="EMBL" id="RGE72257.1"/>
    </source>
</evidence>
<sequence>MVYAGIIALIFIGELFIKNHVEKNRKDGEEKEILQGRILLRKYHNKGACMNLGEKKRSVVAAVSLILTAVLTVVFLVTLTAKGNAWLKAGLSLLLGGAFSNTYDRLKRKYVVDYFSLGVKWAPLRAVVFNISDFCILAGSLIVALTGGNGVE</sequence>
<evidence type="ECO:0000256" key="5">
    <source>
        <dbReference type="ARBA" id="ARBA00022750"/>
    </source>
</evidence>
<evidence type="ECO:0000256" key="6">
    <source>
        <dbReference type="ARBA" id="ARBA00022801"/>
    </source>
</evidence>
<dbReference type="EMBL" id="QVLV01000017">
    <property type="protein sequence ID" value="RGE57243.1"/>
    <property type="molecule type" value="Genomic_DNA"/>
</dbReference>
<dbReference type="PANTHER" id="PTHR33695">
    <property type="entry name" value="LIPOPROTEIN SIGNAL PEPTIDASE"/>
    <property type="match status" value="1"/>
</dbReference>
<keyword evidence="2" id="KW-1003">Cell membrane</keyword>
<comment type="similarity">
    <text evidence="1 9">Belongs to the peptidase A8 family.</text>
</comment>
<dbReference type="InterPro" id="IPR001872">
    <property type="entry name" value="Peptidase_A8"/>
</dbReference>
<dbReference type="GO" id="GO:0016020">
    <property type="term" value="C:membrane"/>
    <property type="evidence" value="ECO:0007669"/>
    <property type="project" value="InterPro"/>
</dbReference>
<dbReference type="RefSeq" id="WP_025488572.1">
    <property type="nucleotide sequence ID" value="NZ_CALBAU010000080.1"/>
</dbReference>
<organism evidence="11 13">
    <name type="scientific">Eisenbergiella massiliensis</name>
    <dbReference type="NCBI Taxonomy" id="1720294"/>
    <lineage>
        <taxon>Bacteria</taxon>
        <taxon>Bacillati</taxon>
        <taxon>Bacillota</taxon>
        <taxon>Clostridia</taxon>
        <taxon>Lachnospirales</taxon>
        <taxon>Lachnospiraceae</taxon>
        <taxon>Eisenbergiella</taxon>
    </lineage>
</organism>
<evidence type="ECO:0000256" key="9">
    <source>
        <dbReference type="RuleBase" id="RU004181"/>
    </source>
</evidence>
<gene>
    <name evidence="12" type="ORF">DWY69_09915</name>
    <name evidence="11" type="ORF">DXC51_20460</name>
</gene>
<evidence type="ECO:0000256" key="7">
    <source>
        <dbReference type="ARBA" id="ARBA00022989"/>
    </source>
</evidence>
<evidence type="ECO:0000313" key="14">
    <source>
        <dbReference type="Proteomes" id="UP000261166"/>
    </source>
</evidence>
<accession>A0A3E3HZJ2</accession>
<feature type="transmembrane region" description="Helical" evidence="10">
    <location>
        <begin position="124"/>
        <end position="145"/>
    </location>
</feature>
<comment type="caution">
    <text evidence="11">The sequence shown here is derived from an EMBL/GenBank/DDBJ whole genome shotgun (WGS) entry which is preliminary data.</text>
</comment>
<keyword evidence="7 10" id="KW-1133">Transmembrane helix</keyword>
<protein>
    <submittedName>
        <fullName evidence="11">Signal peptidase II</fullName>
    </submittedName>
</protein>
<evidence type="ECO:0000256" key="8">
    <source>
        <dbReference type="ARBA" id="ARBA00023136"/>
    </source>
</evidence>
<evidence type="ECO:0000256" key="3">
    <source>
        <dbReference type="ARBA" id="ARBA00022670"/>
    </source>
</evidence>
<name>A0A3E3HZJ2_9FIRM</name>
<dbReference type="Pfam" id="PF01252">
    <property type="entry name" value="Peptidase_A8"/>
    <property type="match status" value="1"/>
</dbReference>